<dbReference type="Pfam" id="PF12937">
    <property type="entry name" value="F-box-like"/>
    <property type="match status" value="1"/>
</dbReference>
<comment type="pathway">
    <text evidence="1">Protein modification; protein ubiquitination.</text>
</comment>
<organism evidence="4 5">
    <name type="scientific">Lipomyces starkeyi NRRL Y-11557</name>
    <dbReference type="NCBI Taxonomy" id="675824"/>
    <lineage>
        <taxon>Eukaryota</taxon>
        <taxon>Fungi</taxon>
        <taxon>Dikarya</taxon>
        <taxon>Ascomycota</taxon>
        <taxon>Saccharomycotina</taxon>
        <taxon>Lipomycetes</taxon>
        <taxon>Lipomycetales</taxon>
        <taxon>Lipomycetaceae</taxon>
        <taxon>Lipomyces</taxon>
    </lineage>
</organism>
<dbReference type="Pfam" id="PF12014">
    <property type="entry name" value="Cyclin_D1_bind"/>
    <property type="match status" value="1"/>
</dbReference>
<protein>
    <recommendedName>
        <fullName evidence="3">F-box domain-containing protein</fullName>
    </recommendedName>
</protein>
<dbReference type="InterPro" id="IPR036047">
    <property type="entry name" value="F-box-like_dom_sf"/>
</dbReference>
<dbReference type="SUPFAM" id="SSF81383">
    <property type="entry name" value="F-box domain"/>
    <property type="match status" value="1"/>
</dbReference>
<dbReference type="InterPro" id="IPR045048">
    <property type="entry name" value="FBXO31/39"/>
</dbReference>
<dbReference type="PANTHER" id="PTHR10706:SF130">
    <property type="entry name" value="F-BOX ONLY PROTEIN 31"/>
    <property type="match status" value="1"/>
</dbReference>
<sequence>MTDSAIESSDPNITTKMTPSAIESCESQVSQLLRLPTEMKVKIFTFLDGESLIATASTCKQLNTLIRDSEESWKSVCLPILLSSLPRDIPVSSAPYKSYRDLYLSLRTFAWFTPGIWHGNRDLLGSLYVSRYNHITGHLEAHEVFCVHDRSAMTPYREWSLSPSVFVQDFQPRIERSLTPVVKFSPRTEYGKNNEIPQPRSPRGMTTTFFHAAAILPERIVYPQMNLWPPQLIPADDRTRNESPTGFRGHVLHRMDASTNLFRLRRWISFTNADSHGVIMGERVETISRLRRDLWTPDPEFPYRGVWIGDYESHGGEFVLFHQPTKNRLEAIKLTGDPNVPRAEYSFVVDDLSHTERVCVEREWPGARVVAAQGHTAALNFTNNAFSPTQLILISDDLVAHYWINLSRIKIFRRVNIEDLIRGGMGL</sequence>
<name>A0A1E3PYP2_LIPST</name>
<dbReference type="EMBL" id="KV454300">
    <property type="protein sequence ID" value="ODQ70569.1"/>
    <property type="molecule type" value="Genomic_DNA"/>
</dbReference>
<dbReference type="Gene3D" id="1.20.1280.50">
    <property type="match status" value="1"/>
</dbReference>
<proteinExistence type="predicted"/>
<dbReference type="STRING" id="675824.A0A1E3PYP2"/>
<evidence type="ECO:0000256" key="2">
    <source>
        <dbReference type="ARBA" id="ARBA00022786"/>
    </source>
</evidence>
<dbReference type="GO" id="GO:0016567">
    <property type="term" value="P:protein ubiquitination"/>
    <property type="evidence" value="ECO:0007669"/>
    <property type="project" value="UniProtKB-UniPathway"/>
</dbReference>
<evidence type="ECO:0000259" key="3">
    <source>
        <dbReference type="PROSITE" id="PS50181"/>
    </source>
</evidence>
<dbReference type="UniPathway" id="UPA00143"/>
<feature type="domain" description="F-box" evidence="3">
    <location>
        <begin position="29"/>
        <end position="76"/>
    </location>
</feature>
<dbReference type="AlphaFoldDB" id="A0A1E3PYP2"/>
<dbReference type="OrthoDB" id="722566at2759"/>
<keyword evidence="5" id="KW-1185">Reference proteome</keyword>
<gene>
    <name evidence="4" type="ORF">LIPSTDRAFT_107116</name>
</gene>
<accession>A0A1E3PYP2</accession>
<evidence type="ECO:0000256" key="1">
    <source>
        <dbReference type="ARBA" id="ARBA00004906"/>
    </source>
</evidence>
<keyword evidence="2" id="KW-0833">Ubl conjugation pathway</keyword>
<dbReference type="PANTHER" id="PTHR10706">
    <property type="entry name" value="F-BOX FAMILY PROTEIN"/>
    <property type="match status" value="1"/>
</dbReference>
<dbReference type="SMART" id="SM00256">
    <property type="entry name" value="FBOX"/>
    <property type="match status" value="1"/>
</dbReference>
<dbReference type="PROSITE" id="PS50181">
    <property type="entry name" value="FBOX"/>
    <property type="match status" value="1"/>
</dbReference>
<dbReference type="Proteomes" id="UP000094385">
    <property type="component" value="Unassembled WGS sequence"/>
</dbReference>
<evidence type="ECO:0000313" key="4">
    <source>
        <dbReference type="EMBL" id="ODQ70569.1"/>
    </source>
</evidence>
<reference evidence="4 5" key="1">
    <citation type="journal article" date="2016" name="Proc. Natl. Acad. Sci. U.S.A.">
        <title>Comparative genomics of biotechnologically important yeasts.</title>
        <authorList>
            <person name="Riley R."/>
            <person name="Haridas S."/>
            <person name="Wolfe K.H."/>
            <person name="Lopes M.R."/>
            <person name="Hittinger C.T."/>
            <person name="Goeker M."/>
            <person name="Salamov A.A."/>
            <person name="Wisecaver J.H."/>
            <person name="Long T.M."/>
            <person name="Calvey C.H."/>
            <person name="Aerts A.L."/>
            <person name="Barry K.W."/>
            <person name="Choi C."/>
            <person name="Clum A."/>
            <person name="Coughlan A.Y."/>
            <person name="Deshpande S."/>
            <person name="Douglass A.P."/>
            <person name="Hanson S.J."/>
            <person name="Klenk H.-P."/>
            <person name="LaButti K.M."/>
            <person name="Lapidus A."/>
            <person name="Lindquist E.A."/>
            <person name="Lipzen A.M."/>
            <person name="Meier-Kolthoff J.P."/>
            <person name="Ohm R.A."/>
            <person name="Otillar R.P."/>
            <person name="Pangilinan J.L."/>
            <person name="Peng Y."/>
            <person name="Rokas A."/>
            <person name="Rosa C.A."/>
            <person name="Scheuner C."/>
            <person name="Sibirny A.A."/>
            <person name="Slot J.C."/>
            <person name="Stielow J.B."/>
            <person name="Sun H."/>
            <person name="Kurtzman C.P."/>
            <person name="Blackwell M."/>
            <person name="Grigoriev I.V."/>
            <person name="Jeffries T.W."/>
        </authorList>
    </citation>
    <scope>NUCLEOTIDE SEQUENCE [LARGE SCALE GENOMIC DNA]</scope>
    <source>
        <strain evidence="4 5">NRRL Y-11557</strain>
    </source>
</reference>
<dbReference type="InterPro" id="IPR001810">
    <property type="entry name" value="F-box_dom"/>
</dbReference>
<evidence type="ECO:0000313" key="5">
    <source>
        <dbReference type="Proteomes" id="UP000094385"/>
    </source>
</evidence>